<dbReference type="RefSeq" id="WP_189458318.1">
    <property type="nucleotide sequence ID" value="NZ_BMYO01000001.1"/>
</dbReference>
<protein>
    <submittedName>
        <fullName evidence="3">Short-chain dehydrogenase</fullName>
    </submittedName>
</protein>
<dbReference type="InterPro" id="IPR036291">
    <property type="entry name" value="NAD(P)-bd_dom_sf"/>
</dbReference>
<organism evidence="3 4">
    <name type="scientific">Jeongeupia chitinilytica</name>
    <dbReference type="NCBI Taxonomy" id="1041641"/>
    <lineage>
        <taxon>Bacteria</taxon>
        <taxon>Pseudomonadati</taxon>
        <taxon>Pseudomonadota</taxon>
        <taxon>Betaproteobacteria</taxon>
        <taxon>Neisseriales</taxon>
        <taxon>Chitinibacteraceae</taxon>
        <taxon>Jeongeupia</taxon>
    </lineage>
</organism>
<comment type="similarity">
    <text evidence="1">Belongs to the short-chain dehydrogenases/reductases (SDR) family.</text>
</comment>
<evidence type="ECO:0000256" key="1">
    <source>
        <dbReference type="ARBA" id="ARBA00006484"/>
    </source>
</evidence>
<dbReference type="PRINTS" id="PR00081">
    <property type="entry name" value="GDHRDH"/>
</dbReference>
<proteinExistence type="inferred from homology"/>
<dbReference type="PANTHER" id="PTHR44196">
    <property type="entry name" value="DEHYDROGENASE/REDUCTASE SDR FAMILY MEMBER 7B"/>
    <property type="match status" value="1"/>
</dbReference>
<evidence type="ECO:0000256" key="2">
    <source>
        <dbReference type="ARBA" id="ARBA00023002"/>
    </source>
</evidence>
<evidence type="ECO:0000313" key="4">
    <source>
        <dbReference type="Proteomes" id="UP000604737"/>
    </source>
</evidence>
<evidence type="ECO:0000313" key="3">
    <source>
        <dbReference type="EMBL" id="GHD56014.1"/>
    </source>
</evidence>
<reference evidence="4" key="1">
    <citation type="journal article" date="2019" name="Int. J. Syst. Evol. Microbiol.">
        <title>The Global Catalogue of Microorganisms (GCM) 10K type strain sequencing project: providing services to taxonomists for standard genome sequencing and annotation.</title>
        <authorList>
            <consortium name="The Broad Institute Genomics Platform"/>
            <consortium name="The Broad Institute Genome Sequencing Center for Infectious Disease"/>
            <person name="Wu L."/>
            <person name="Ma J."/>
        </authorList>
    </citation>
    <scope>NUCLEOTIDE SEQUENCE [LARGE SCALE GENOMIC DNA]</scope>
    <source>
        <strain evidence="4">KCTC 23701</strain>
    </source>
</reference>
<keyword evidence="2" id="KW-0560">Oxidoreductase</keyword>
<dbReference type="SUPFAM" id="SSF51735">
    <property type="entry name" value="NAD(P)-binding Rossmann-fold domains"/>
    <property type="match status" value="1"/>
</dbReference>
<keyword evidence="4" id="KW-1185">Reference proteome</keyword>
<dbReference type="Pfam" id="PF00106">
    <property type="entry name" value="adh_short"/>
    <property type="match status" value="1"/>
</dbReference>
<dbReference type="EMBL" id="BMYO01000001">
    <property type="protein sequence ID" value="GHD56014.1"/>
    <property type="molecule type" value="Genomic_DNA"/>
</dbReference>
<gene>
    <name evidence="3" type="ORF">GCM10007350_02340</name>
</gene>
<comment type="caution">
    <text evidence="3">The sequence shown here is derived from an EMBL/GenBank/DDBJ whole genome shotgun (WGS) entry which is preliminary data.</text>
</comment>
<dbReference type="PANTHER" id="PTHR44196:SF4">
    <property type="entry name" value="SHORT CHAIN DEHYDROGENASE"/>
    <property type="match status" value="1"/>
</dbReference>
<dbReference type="Proteomes" id="UP000604737">
    <property type="component" value="Unassembled WGS sequence"/>
</dbReference>
<dbReference type="InterPro" id="IPR002347">
    <property type="entry name" value="SDR_fam"/>
</dbReference>
<dbReference type="Gene3D" id="3.40.50.720">
    <property type="entry name" value="NAD(P)-binding Rossmann-like Domain"/>
    <property type="match status" value="1"/>
</dbReference>
<name>A0ABQ3GWM7_9NEIS</name>
<sequence>MSEWKDYQVPADAFTGRVILVTGAGQGVGAAAARALARQGATVILLGRSEKKLTRVYDDIVAAGGPEPAAVPMDLAKIGESEIAQLGVLINKEFGRLDGILHAANGFTFLSPLSNQKLDEWVEQFRVNVAAPFAITRGLMPLLTQAPDAAVLVIGEEHALDAKAYWGGFSVSKIGQQNWVKIAADEWEAYPQLRINWLIPGAIHSPFRTKSHPGESPDTLPGIEALVPSLLYWLGPASHGQSGQTLLFRN</sequence>
<accession>A0ABQ3GWM7</accession>